<gene>
    <name evidence="2" type="ORF">ABN16_03505</name>
</gene>
<evidence type="ECO:0000313" key="3">
    <source>
        <dbReference type="Proteomes" id="UP000036000"/>
    </source>
</evidence>
<dbReference type="Pfam" id="PF05437">
    <property type="entry name" value="AzlD"/>
    <property type="match status" value="1"/>
</dbReference>
<dbReference type="RefSeq" id="WP_048732973.1">
    <property type="nucleotide sequence ID" value="NZ_CP012033.1"/>
</dbReference>
<evidence type="ECO:0000313" key="2">
    <source>
        <dbReference type="EMBL" id="AKP64155.1"/>
    </source>
</evidence>
<dbReference type="Proteomes" id="UP000036000">
    <property type="component" value="Chromosome"/>
</dbReference>
<feature type="transmembrane region" description="Helical" evidence="1">
    <location>
        <begin position="12"/>
        <end position="34"/>
    </location>
</feature>
<name>A0AAC8ZG39_9LACO</name>
<organism evidence="2 3">
    <name type="scientific">Levilactobacillus koreensis</name>
    <dbReference type="NCBI Taxonomy" id="637971"/>
    <lineage>
        <taxon>Bacteria</taxon>
        <taxon>Bacillati</taxon>
        <taxon>Bacillota</taxon>
        <taxon>Bacilli</taxon>
        <taxon>Lactobacillales</taxon>
        <taxon>Lactobacillaceae</taxon>
        <taxon>Levilactobacillus</taxon>
    </lineage>
</organism>
<dbReference type="InterPro" id="IPR008407">
    <property type="entry name" value="Brnchd-chn_aa_trnsp_AzlD"/>
</dbReference>
<dbReference type="EMBL" id="CP012033">
    <property type="protein sequence ID" value="AKP64155.1"/>
    <property type="molecule type" value="Genomic_DNA"/>
</dbReference>
<reference evidence="2 3" key="1">
    <citation type="submission" date="2015-07" db="EMBL/GenBank/DDBJ databases">
        <title>Lactobacillus korensis/26-25/ whole genome sequencing.</title>
        <authorList>
            <person name="Kim M.K."/>
            <person name="Im W.-T."/>
            <person name="Srinivasan S."/>
            <person name="Lee J.-J."/>
        </authorList>
    </citation>
    <scope>NUCLEOTIDE SEQUENCE [LARGE SCALE GENOMIC DNA]</scope>
    <source>
        <strain evidence="2 3">26-25</strain>
    </source>
</reference>
<feature type="transmembrane region" description="Helical" evidence="1">
    <location>
        <begin position="96"/>
        <end position="114"/>
    </location>
</feature>
<accession>A0AAC8ZG39</accession>
<proteinExistence type="predicted"/>
<dbReference type="AlphaFoldDB" id="A0AAC8ZG39"/>
<dbReference type="KEGG" id="lko:ABN16_03505"/>
<keyword evidence="1" id="KW-0472">Membrane</keyword>
<sequence length="115" mass="13059">MSAVNTWNSTQHFWLIILGFCVAFVPRFLPLMLFTKRAIPEWFNEWMKFVPVSLFTALIVKDIFIDSASYALILNHFAEMLAAVVVVIVAYRTRSMLISVVTGLIAVFLLSMVIA</sequence>
<keyword evidence="1" id="KW-0812">Transmembrane</keyword>
<evidence type="ECO:0000256" key="1">
    <source>
        <dbReference type="SAM" id="Phobius"/>
    </source>
</evidence>
<protein>
    <submittedName>
        <fullName evidence="2">Branched-chain amino acid transporter</fullName>
    </submittedName>
</protein>
<keyword evidence="3" id="KW-1185">Reference proteome</keyword>
<keyword evidence="1" id="KW-1133">Transmembrane helix</keyword>
<feature type="transmembrane region" description="Helical" evidence="1">
    <location>
        <begin position="70"/>
        <end position="89"/>
    </location>
</feature>